<proteinExistence type="predicted"/>
<keyword evidence="3" id="KW-1185">Reference proteome</keyword>
<dbReference type="Gene3D" id="1.10.285.20">
    <property type="entry name" value="Uncharacterised protein PF01937, DUF89, domain 2"/>
    <property type="match status" value="1"/>
</dbReference>
<evidence type="ECO:0000259" key="1">
    <source>
        <dbReference type="Pfam" id="PF01937"/>
    </source>
</evidence>
<dbReference type="InterPro" id="IPR014444">
    <property type="entry name" value="PH1575-like"/>
</dbReference>
<dbReference type="SUPFAM" id="SSF111321">
    <property type="entry name" value="AF1104-like"/>
    <property type="match status" value="1"/>
</dbReference>
<reference evidence="2 3" key="1">
    <citation type="submission" date="2024-04" db="EMBL/GenBank/DDBJ databases">
        <title>Human intestinal bacterial collection.</title>
        <authorList>
            <person name="Pauvert C."/>
            <person name="Hitch T.C.A."/>
            <person name="Clavel T."/>
        </authorList>
    </citation>
    <scope>NUCLEOTIDE SEQUENCE [LARGE SCALE GENOMIC DNA]</scope>
    <source>
        <strain evidence="2 3">CLA-AA-H249</strain>
    </source>
</reference>
<dbReference type="PIRSF" id="PIRSF006593">
    <property type="entry name" value="UCP006593"/>
    <property type="match status" value="1"/>
</dbReference>
<dbReference type="Pfam" id="PF01937">
    <property type="entry name" value="ARMT1-like_dom"/>
    <property type="match status" value="1"/>
</dbReference>
<evidence type="ECO:0000313" key="3">
    <source>
        <dbReference type="Proteomes" id="UP001482154"/>
    </source>
</evidence>
<dbReference type="InterPro" id="IPR036075">
    <property type="entry name" value="ARMT-1-like_metal-bd_sf"/>
</dbReference>
<dbReference type="Proteomes" id="UP001482154">
    <property type="component" value="Unassembled WGS sequence"/>
</dbReference>
<sequence>MIANSRCIACNLSKKEQKIQKYSDEKKKKAFIQKVTGILYKYGDKESTPMLDKRIQDIYNEYYEEETDYKALKHKYNQYMLEREDEIRERLKETKNIEDYIKYVCVGNYIDFGVTGNIDDQMLENLLNKVNDLNISKQEVKYLEEELKDAKTLLYITDNCGEIVLDKIFIEELKKRYKNLEIIVMVRGGLAINDATIEDAEEVGLTKIVSVISNGAAITGTVKEQLSKEARKYLDSADVIIAKGMGNFESMFEEGINPYYLFLCKCELFTTRFGVQLFDPIFCKEERLEIKNK</sequence>
<dbReference type="InterPro" id="IPR002791">
    <property type="entry name" value="ARMT1-like_metal-bd"/>
</dbReference>
<accession>A0ABV1IZW5</accession>
<organism evidence="2 3">
    <name type="scientific">Anaerostipes amylophilus</name>
    <dbReference type="NCBI Taxonomy" id="2981779"/>
    <lineage>
        <taxon>Bacteria</taxon>
        <taxon>Bacillati</taxon>
        <taxon>Bacillota</taxon>
        <taxon>Clostridia</taxon>
        <taxon>Lachnospirales</taxon>
        <taxon>Lachnospiraceae</taxon>
        <taxon>Anaerostipes</taxon>
    </lineage>
</organism>
<dbReference type="EMBL" id="JBBNIN010000034">
    <property type="protein sequence ID" value="MEQ2712071.1"/>
    <property type="molecule type" value="Genomic_DNA"/>
</dbReference>
<comment type="caution">
    <text evidence="2">The sequence shown here is derived from an EMBL/GenBank/DDBJ whole genome shotgun (WGS) entry which is preliminary data.</text>
</comment>
<gene>
    <name evidence="2" type="ORF">AAAU51_13030</name>
</gene>
<feature type="domain" description="Damage-control phosphatase ARMT1-like metal-binding" evidence="1">
    <location>
        <begin position="5"/>
        <end position="277"/>
    </location>
</feature>
<evidence type="ECO:0000313" key="2">
    <source>
        <dbReference type="EMBL" id="MEQ2712071.1"/>
    </source>
</evidence>
<name>A0ABV1IZW5_9FIRM</name>
<protein>
    <submittedName>
        <fullName evidence="2">ARMT1-like domain-containing protein</fullName>
    </submittedName>
</protein>
<dbReference type="RefSeq" id="WP_022374154.1">
    <property type="nucleotide sequence ID" value="NZ_JBBNIN010000034.1"/>
</dbReference>
<dbReference type="Gene3D" id="3.40.50.10880">
    <property type="entry name" value="Uncharacterised protein PF01937, DUF89, domain 3"/>
    <property type="match status" value="1"/>
</dbReference>